<feature type="domain" description="SusD-like N-terminal" evidence="7">
    <location>
        <begin position="29"/>
        <end position="235"/>
    </location>
</feature>
<dbReference type="InterPro" id="IPR012944">
    <property type="entry name" value="SusD_RagB_dom"/>
</dbReference>
<sequence length="466" mass="51667">MRKTITGPLFGCIVCIMGLTLNSCKKQDDFLDTKPNQTLKTPTTLADLQGLLQNEDIFNSQPDPGLGEIASDDFLIQDPIFPTLSATDRNSYIWAKDVFDATTTQSSDWNSPYQMVYYANVVLDALPGITTSVGEKPSYDQVRASALFYRAWAFYGLLQTFALPYDKAQAGSQPGIPMRLTSDLNNHPGRSSIADCYTKVIADLKESLPALPVTPVYKTAPSQSAVNALLARIHLGMGDYAAALTYANACLSQFSTLTDYNTLNKPTTTAINNNYLSEDIYHSNMVGHIVYSVRRDSYIGPDLYNSYAVNDLRKTKFFTILDGLPQYPRFVGSYDFKGLKYDGLAVDEMYLIKAECQARAGDGAGAMASLNTLLTARWKTGTFIPYTASGVDDALRQVLKERQKELLLRGLRWTDLRRLNFESRFAVTMQKTVSGVSYTLTPNDPKYAFPIPDIEVQLGGLTQNPR</sequence>
<keyword evidence="3" id="KW-0732">Signal</keyword>
<gene>
    <name evidence="8" type="ORF">HYN43_015080</name>
</gene>
<evidence type="ECO:0000259" key="7">
    <source>
        <dbReference type="Pfam" id="PF14322"/>
    </source>
</evidence>
<dbReference type="InterPro" id="IPR011990">
    <property type="entry name" value="TPR-like_helical_dom_sf"/>
</dbReference>
<comment type="subcellular location">
    <subcellularLocation>
        <location evidence="1">Cell outer membrane</location>
    </subcellularLocation>
</comment>
<dbReference type="KEGG" id="muh:HYN43_015080"/>
<feature type="domain" description="RagB/SusD" evidence="6">
    <location>
        <begin position="348"/>
        <end position="465"/>
    </location>
</feature>
<evidence type="ECO:0000256" key="1">
    <source>
        <dbReference type="ARBA" id="ARBA00004442"/>
    </source>
</evidence>
<dbReference type="SUPFAM" id="SSF48452">
    <property type="entry name" value="TPR-like"/>
    <property type="match status" value="1"/>
</dbReference>
<evidence type="ECO:0000256" key="5">
    <source>
        <dbReference type="ARBA" id="ARBA00023237"/>
    </source>
</evidence>
<comment type="similarity">
    <text evidence="2">Belongs to the SusD family.</text>
</comment>
<evidence type="ECO:0000256" key="2">
    <source>
        <dbReference type="ARBA" id="ARBA00006275"/>
    </source>
</evidence>
<accession>A0A494VR80</accession>
<keyword evidence="9" id="KW-1185">Reference proteome</keyword>
<dbReference type="Proteomes" id="UP000270046">
    <property type="component" value="Chromosome"/>
</dbReference>
<dbReference type="RefSeq" id="WP_119410138.1">
    <property type="nucleotide sequence ID" value="NZ_CP032869.1"/>
</dbReference>
<keyword evidence="5" id="KW-0998">Cell outer membrane</keyword>
<keyword evidence="4" id="KW-0472">Membrane</keyword>
<dbReference type="EMBL" id="CP032869">
    <property type="protein sequence ID" value="AYL96541.1"/>
    <property type="molecule type" value="Genomic_DNA"/>
</dbReference>
<dbReference type="GO" id="GO:0009279">
    <property type="term" value="C:cell outer membrane"/>
    <property type="evidence" value="ECO:0007669"/>
    <property type="project" value="UniProtKB-SubCell"/>
</dbReference>
<organism evidence="8 9">
    <name type="scientific">Mucilaginibacter celer</name>
    <dbReference type="NCBI Taxonomy" id="2305508"/>
    <lineage>
        <taxon>Bacteria</taxon>
        <taxon>Pseudomonadati</taxon>
        <taxon>Bacteroidota</taxon>
        <taxon>Sphingobacteriia</taxon>
        <taxon>Sphingobacteriales</taxon>
        <taxon>Sphingobacteriaceae</taxon>
        <taxon>Mucilaginibacter</taxon>
    </lineage>
</organism>
<dbReference type="OrthoDB" id="653598at2"/>
<protein>
    <submittedName>
        <fullName evidence="8">RagB/SusD family nutrient uptake outer membrane protein</fullName>
    </submittedName>
</protein>
<dbReference type="AlphaFoldDB" id="A0A494VR80"/>
<evidence type="ECO:0000256" key="4">
    <source>
        <dbReference type="ARBA" id="ARBA00023136"/>
    </source>
</evidence>
<evidence type="ECO:0000313" key="9">
    <source>
        <dbReference type="Proteomes" id="UP000270046"/>
    </source>
</evidence>
<name>A0A494VR80_9SPHI</name>
<evidence type="ECO:0000256" key="3">
    <source>
        <dbReference type="ARBA" id="ARBA00022729"/>
    </source>
</evidence>
<evidence type="ECO:0000313" key="8">
    <source>
        <dbReference type="EMBL" id="AYL96541.1"/>
    </source>
</evidence>
<dbReference type="Pfam" id="PF14322">
    <property type="entry name" value="SusD-like_3"/>
    <property type="match status" value="1"/>
</dbReference>
<dbReference type="Pfam" id="PF07980">
    <property type="entry name" value="SusD_RagB"/>
    <property type="match status" value="1"/>
</dbReference>
<evidence type="ECO:0000259" key="6">
    <source>
        <dbReference type="Pfam" id="PF07980"/>
    </source>
</evidence>
<proteinExistence type="inferred from homology"/>
<reference evidence="8 9" key="1">
    <citation type="submission" date="2018-10" db="EMBL/GenBank/DDBJ databases">
        <title>Genome sequencing of Mucilaginibacter sp. HYN0043.</title>
        <authorList>
            <person name="Kim M."/>
            <person name="Yi H."/>
        </authorList>
    </citation>
    <scope>NUCLEOTIDE SEQUENCE [LARGE SCALE GENOMIC DNA]</scope>
    <source>
        <strain evidence="8 9">HYN0043</strain>
    </source>
</reference>
<dbReference type="InterPro" id="IPR033985">
    <property type="entry name" value="SusD-like_N"/>
</dbReference>
<dbReference type="Gene3D" id="1.25.40.390">
    <property type="match status" value="1"/>
</dbReference>